<reference evidence="1 2" key="1">
    <citation type="journal article" date="2019" name="Int. J. Syst. Evol. Microbiol.">
        <title>The Global Catalogue of Microorganisms (GCM) 10K type strain sequencing project: providing services to taxonomists for standard genome sequencing and annotation.</title>
        <authorList>
            <consortium name="The Broad Institute Genomics Platform"/>
            <consortium name="The Broad Institute Genome Sequencing Center for Infectious Disease"/>
            <person name="Wu L."/>
            <person name="Ma J."/>
        </authorList>
    </citation>
    <scope>NUCLEOTIDE SEQUENCE [LARGE SCALE GENOMIC DNA]</scope>
    <source>
        <strain evidence="1 2">CGMCC 1.12237</strain>
    </source>
</reference>
<name>A0ABD5RFF7_9EURY</name>
<accession>A0ABD5RFF7</accession>
<gene>
    <name evidence="1" type="ORF">ACFPJ5_17790</name>
</gene>
<dbReference type="InterPro" id="IPR024078">
    <property type="entry name" value="LmbE-like_dom_sf"/>
</dbReference>
<dbReference type="Proteomes" id="UP001596201">
    <property type="component" value="Unassembled WGS sequence"/>
</dbReference>
<dbReference type="RefSeq" id="WP_227231349.1">
    <property type="nucleotide sequence ID" value="NZ_JAJCVJ010000003.1"/>
</dbReference>
<dbReference type="EC" id="3.5.1.-" evidence="1"/>
<proteinExistence type="predicted"/>
<dbReference type="EMBL" id="JBHSKX010000004">
    <property type="protein sequence ID" value="MFC5368779.1"/>
    <property type="molecule type" value="Genomic_DNA"/>
</dbReference>
<keyword evidence="1" id="KW-0378">Hydrolase</keyword>
<dbReference type="Pfam" id="PF02585">
    <property type="entry name" value="PIG-L"/>
    <property type="match status" value="1"/>
</dbReference>
<dbReference type="AlphaFoldDB" id="A0ABD5RFF7"/>
<evidence type="ECO:0000313" key="2">
    <source>
        <dbReference type="Proteomes" id="UP001596201"/>
    </source>
</evidence>
<dbReference type="PANTHER" id="PTHR12993:SF30">
    <property type="entry name" value="N-ACETYL-ALPHA-D-GLUCOSAMINYL L-MALATE DEACETYLASE 1"/>
    <property type="match status" value="1"/>
</dbReference>
<dbReference type="PANTHER" id="PTHR12993">
    <property type="entry name" value="N-ACETYLGLUCOSAMINYL-PHOSPHATIDYLINOSITOL DE-N-ACETYLASE-RELATED"/>
    <property type="match status" value="1"/>
</dbReference>
<organism evidence="1 2">
    <name type="scientific">Salinirubrum litoreum</name>
    <dbReference type="NCBI Taxonomy" id="1126234"/>
    <lineage>
        <taxon>Archaea</taxon>
        <taxon>Methanobacteriati</taxon>
        <taxon>Methanobacteriota</taxon>
        <taxon>Stenosarchaea group</taxon>
        <taxon>Halobacteria</taxon>
        <taxon>Halobacteriales</taxon>
        <taxon>Haloferacaceae</taxon>
        <taxon>Salinirubrum</taxon>
    </lineage>
</organism>
<dbReference type="GO" id="GO:0016787">
    <property type="term" value="F:hydrolase activity"/>
    <property type="evidence" value="ECO:0007669"/>
    <property type="project" value="UniProtKB-KW"/>
</dbReference>
<sequence length="205" mass="23352">MKVLAFGAHPDDVEVGMGGTVARHADRGDTVTMVVATSFPDNEQDERWREARDAVEILGCELDILDVPLDDIRYDRQLVGEVDHLLEYYDPEVVYVPWHYDSHQDHRHLARAVIAATRKNHESVYMYGPTIPGGITPHEFRPQHYVDVTDSIDRKIDSLRAHGSQVEKHGETWLEAVRGRAAYRGYEANCDYAEAFEVVKQHADL</sequence>
<keyword evidence="2" id="KW-1185">Reference proteome</keyword>
<dbReference type="SUPFAM" id="SSF102588">
    <property type="entry name" value="LmbE-like"/>
    <property type="match status" value="1"/>
</dbReference>
<dbReference type="InterPro" id="IPR003737">
    <property type="entry name" value="GlcNAc_PI_deacetylase-related"/>
</dbReference>
<evidence type="ECO:0000313" key="1">
    <source>
        <dbReference type="EMBL" id="MFC5368779.1"/>
    </source>
</evidence>
<dbReference type="Gene3D" id="3.40.50.10320">
    <property type="entry name" value="LmbE-like"/>
    <property type="match status" value="1"/>
</dbReference>
<comment type="caution">
    <text evidence="1">The sequence shown here is derived from an EMBL/GenBank/DDBJ whole genome shotgun (WGS) entry which is preliminary data.</text>
</comment>
<protein>
    <submittedName>
        <fullName evidence="1">PIG-L deacetylase family protein</fullName>
        <ecNumber evidence="1">3.5.1.-</ecNumber>
    </submittedName>
</protein>